<protein>
    <recommendedName>
        <fullName evidence="2">histidine kinase</fullName>
        <ecNumber evidence="2">2.7.13.3</ecNumber>
    </recommendedName>
</protein>
<dbReference type="SMART" id="SM00387">
    <property type="entry name" value="HATPase_c"/>
    <property type="match status" value="1"/>
</dbReference>
<keyword evidence="4" id="KW-0808">Transferase</keyword>
<dbReference type="EC" id="2.7.13.3" evidence="2"/>
<dbReference type="FunFam" id="3.30.565.10:FF:000006">
    <property type="entry name" value="Sensor histidine kinase WalK"/>
    <property type="match status" value="1"/>
</dbReference>
<dbReference type="Gene3D" id="3.30.565.10">
    <property type="entry name" value="Histidine kinase-like ATPase, C-terminal domain"/>
    <property type="match status" value="1"/>
</dbReference>
<keyword evidence="6" id="KW-0902">Two-component regulatory system</keyword>
<dbReference type="OrthoDB" id="5342753at2"/>
<keyword evidence="3" id="KW-0597">Phosphoprotein</keyword>
<feature type="domain" description="Histidine kinase" evidence="8">
    <location>
        <begin position="152"/>
        <end position="370"/>
    </location>
</feature>
<dbReference type="EMBL" id="WVUD01000075">
    <property type="protein sequence ID" value="MYL85305.1"/>
    <property type="molecule type" value="Genomic_DNA"/>
</dbReference>
<evidence type="ECO:0000259" key="8">
    <source>
        <dbReference type="PROSITE" id="PS50109"/>
    </source>
</evidence>
<dbReference type="InterPro" id="IPR050736">
    <property type="entry name" value="Sensor_HK_Regulatory"/>
</dbReference>
<keyword evidence="5" id="KW-0418">Kinase</keyword>
<keyword evidence="7" id="KW-0175">Coiled coil</keyword>
<evidence type="ECO:0000256" key="7">
    <source>
        <dbReference type="SAM" id="Coils"/>
    </source>
</evidence>
<evidence type="ECO:0000313" key="9">
    <source>
        <dbReference type="EMBL" id="MYL85305.1"/>
    </source>
</evidence>
<evidence type="ECO:0000256" key="1">
    <source>
        <dbReference type="ARBA" id="ARBA00000085"/>
    </source>
</evidence>
<dbReference type="InterPro" id="IPR003661">
    <property type="entry name" value="HisK_dim/P_dom"/>
</dbReference>
<dbReference type="Pfam" id="PF00512">
    <property type="entry name" value="HisKA"/>
    <property type="match status" value="1"/>
</dbReference>
<proteinExistence type="predicted"/>
<accession>A0A7C9INQ7</accession>
<dbReference type="SUPFAM" id="SSF47384">
    <property type="entry name" value="Homodimeric domain of signal transducing histidine kinase"/>
    <property type="match status" value="1"/>
</dbReference>
<organism evidence="9 10">
    <name type="scientific">Solidesulfovibrio aerotolerans</name>
    <dbReference type="NCBI Taxonomy" id="295255"/>
    <lineage>
        <taxon>Bacteria</taxon>
        <taxon>Pseudomonadati</taxon>
        <taxon>Thermodesulfobacteriota</taxon>
        <taxon>Desulfovibrionia</taxon>
        <taxon>Desulfovibrionales</taxon>
        <taxon>Desulfovibrionaceae</taxon>
        <taxon>Solidesulfovibrio</taxon>
    </lineage>
</organism>
<dbReference type="InterPro" id="IPR004358">
    <property type="entry name" value="Sig_transdc_His_kin-like_C"/>
</dbReference>
<dbReference type="CDD" id="cd00075">
    <property type="entry name" value="HATPase"/>
    <property type="match status" value="1"/>
</dbReference>
<reference evidence="9 10" key="1">
    <citation type="submission" date="2020-01" db="EMBL/GenBank/DDBJ databases">
        <title>Genome sequence of Desulfovibrio aerotolerans DSM 16695(T).</title>
        <authorList>
            <person name="Karnachuk O."/>
            <person name="Avakyan M."/>
            <person name="Mardanov A."/>
            <person name="Kadnikov V."/>
            <person name="Ravin N."/>
        </authorList>
    </citation>
    <scope>NUCLEOTIDE SEQUENCE [LARGE SCALE GENOMIC DNA]</scope>
    <source>
        <strain evidence="9 10">DSM 16695</strain>
    </source>
</reference>
<dbReference type="PANTHER" id="PTHR43711:SF31">
    <property type="entry name" value="HISTIDINE KINASE"/>
    <property type="match status" value="1"/>
</dbReference>
<comment type="caution">
    <text evidence="9">The sequence shown here is derived from an EMBL/GenBank/DDBJ whole genome shotgun (WGS) entry which is preliminary data.</text>
</comment>
<evidence type="ECO:0000256" key="5">
    <source>
        <dbReference type="ARBA" id="ARBA00022777"/>
    </source>
</evidence>
<dbReference type="PRINTS" id="PR00344">
    <property type="entry name" value="BCTRLSENSOR"/>
</dbReference>
<dbReference type="InterPro" id="IPR036097">
    <property type="entry name" value="HisK_dim/P_sf"/>
</dbReference>
<dbReference type="InterPro" id="IPR003594">
    <property type="entry name" value="HATPase_dom"/>
</dbReference>
<dbReference type="Pfam" id="PF02518">
    <property type="entry name" value="HATPase_c"/>
    <property type="match status" value="1"/>
</dbReference>
<dbReference type="AlphaFoldDB" id="A0A7C9INQ7"/>
<dbReference type="GO" id="GO:0000155">
    <property type="term" value="F:phosphorelay sensor kinase activity"/>
    <property type="evidence" value="ECO:0007669"/>
    <property type="project" value="InterPro"/>
</dbReference>
<dbReference type="InterPro" id="IPR005467">
    <property type="entry name" value="His_kinase_dom"/>
</dbReference>
<dbReference type="PROSITE" id="PS50109">
    <property type="entry name" value="HIS_KIN"/>
    <property type="match status" value="1"/>
</dbReference>
<evidence type="ECO:0000256" key="6">
    <source>
        <dbReference type="ARBA" id="ARBA00023012"/>
    </source>
</evidence>
<dbReference type="RefSeq" id="WP_160964136.1">
    <property type="nucleotide sequence ID" value="NZ_WVUD01000075.1"/>
</dbReference>
<evidence type="ECO:0000256" key="2">
    <source>
        <dbReference type="ARBA" id="ARBA00012438"/>
    </source>
</evidence>
<evidence type="ECO:0000256" key="3">
    <source>
        <dbReference type="ARBA" id="ARBA00022553"/>
    </source>
</evidence>
<dbReference type="SUPFAM" id="SSF55874">
    <property type="entry name" value="ATPase domain of HSP90 chaperone/DNA topoisomerase II/histidine kinase"/>
    <property type="match status" value="1"/>
</dbReference>
<evidence type="ECO:0000256" key="4">
    <source>
        <dbReference type="ARBA" id="ARBA00022679"/>
    </source>
</evidence>
<dbReference type="CDD" id="cd00082">
    <property type="entry name" value="HisKA"/>
    <property type="match status" value="1"/>
</dbReference>
<comment type="catalytic activity">
    <reaction evidence="1">
        <text>ATP + protein L-histidine = ADP + protein N-phospho-L-histidine.</text>
        <dbReference type="EC" id="2.7.13.3"/>
    </reaction>
</comment>
<keyword evidence="10" id="KW-1185">Reference proteome</keyword>
<dbReference type="Proteomes" id="UP000482487">
    <property type="component" value="Unassembled WGS sequence"/>
</dbReference>
<evidence type="ECO:0000313" key="10">
    <source>
        <dbReference type="Proteomes" id="UP000482487"/>
    </source>
</evidence>
<dbReference type="Gene3D" id="1.10.287.130">
    <property type="match status" value="1"/>
</dbReference>
<sequence>MRPKSVDNVNARFLNDFAEMIYLRLDNSGRILEANNFAKATLQPNPVGLNFSEIFVAFTQTIDPLQAAQNEMTHVPASVNTCADLPRTFFFSFFKVTEGVDVYGEASGTEVLTLQKTLIETNNELSNMTRQLQKNNSELQKLNDIKNQFLGMAAHDLRNPIGAIIAYSDFVMDEAKSLTDEQKEFLSIIKNSSNYMLKLLDDLLDFSKIEAGKLGLDLSRCDYVNFVKRVVKLNSAIAAKKHIQIILNVHEVIPELDFDSIKIEQVLNNILSNALKYSLRNTTVVVNMFMSGDFVTVEVRDQGVGIPKDKIDLIFQPFTRVSKQGTEGERSTGLGLAIVRRIVLGHRGRIWVESSEGEGSTFYFTLPVVAKE</sequence>
<gene>
    <name evidence="9" type="ORF">GTA51_19610</name>
</gene>
<feature type="coiled-coil region" evidence="7">
    <location>
        <begin position="111"/>
        <end position="145"/>
    </location>
</feature>
<dbReference type="InterPro" id="IPR036890">
    <property type="entry name" value="HATPase_C_sf"/>
</dbReference>
<name>A0A7C9INQ7_9BACT</name>
<dbReference type="PANTHER" id="PTHR43711">
    <property type="entry name" value="TWO-COMPONENT HISTIDINE KINASE"/>
    <property type="match status" value="1"/>
</dbReference>
<dbReference type="SMART" id="SM00388">
    <property type="entry name" value="HisKA"/>
    <property type="match status" value="1"/>
</dbReference>